<sequence length="238" mass="27115">MAQAMNAQNKQGGLSGSTLKWIAMVTMIIDHMGAAILLPLLNSGQLETFDYSLAYTAYTSFRLIGRIAFPIFCFLLVEGFFHTSNKQKYAIRLGIFALISEIPFNLAIGQQFFDLAYQNVFFTLLLGLLAIWLASIMKYHWLGIIPIVLLAIAAEYFNTDYGMFGVILIGALYVTRDQRFIQSFAGAVLVLWEVTAPISFVMTYFYNGLRGRYNAKWLYWIYPIHLLIFGLIARYFII</sequence>
<dbReference type="InterPro" id="IPR008875">
    <property type="entry name" value="TraX"/>
</dbReference>
<dbReference type="EMBL" id="NBTM02000001">
    <property type="protein sequence ID" value="PNL91859.1"/>
    <property type="molecule type" value="Genomic_DNA"/>
</dbReference>
<evidence type="ECO:0000313" key="3">
    <source>
        <dbReference type="Proteomes" id="UP000192813"/>
    </source>
</evidence>
<feature type="transmembrane region" description="Helical" evidence="1">
    <location>
        <begin position="141"/>
        <end position="174"/>
    </location>
</feature>
<feature type="transmembrane region" description="Helical" evidence="1">
    <location>
        <begin position="217"/>
        <end position="237"/>
    </location>
</feature>
<keyword evidence="1" id="KW-0812">Transmembrane</keyword>
<comment type="caution">
    <text evidence="2">The sequence shown here is derived from an EMBL/GenBank/DDBJ whole genome shotgun (WGS) entry which is preliminary data.</text>
</comment>
<feature type="transmembrane region" description="Helical" evidence="1">
    <location>
        <begin position="115"/>
        <end position="134"/>
    </location>
</feature>
<keyword evidence="1" id="KW-1133">Transmembrane helix</keyword>
<feature type="transmembrane region" description="Helical" evidence="1">
    <location>
        <begin position="180"/>
        <end position="205"/>
    </location>
</feature>
<dbReference type="RefSeq" id="WP_083069167.1">
    <property type="nucleotide sequence ID" value="NZ_JALXKY010000001.1"/>
</dbReference>
<evidence type="ECO:0000313" key="2">
    <source>
        <dbReference type="EMBL" id="PNL91859.1"/>
    </source>
</evidence>
<proteinExistence type="predicted"/>
<evidence type="ECO:0000256" key="1">
    <source>
        <dbReference type="SAM" id="Phobius"/>
    </source>
</evidence>
<dbReference type="AlphaFoldDB" id="A0A2J9PND4"/>
<dbReference type="Proteomes" id="UP000192813">
    <property type="component" value="Unassembled WGS sequence"/>
</dbReference>
<feature type="transmembrane region" description="Helical" evidence="1">
    <location>
        <begin position="53"/>
        <end position="77"/>
    </location>
</feature>
<protein>
    <recommendedName>
        <fullName evidence="4">Conjugal transfer protein TraX</fullName>
    </recommendedName>
</protein>
<accession>A0A2J9PND4</accession>
<organism evidence="2 3">
    <name type="scientific">Aerococcus viridans</name>
    <dbReference type="NCBI Taxonomy" id="1377"/>
    <lineage>
        <taxon>Bacteria</taxon>
        <taxon>Bacillati</taxon>
        <taxon>Bacillota</taxon>
        <taxon>Bacilli</taxon>
        <taxon>Lactobacillales</taxon>
        <taxon>Aerococcaceae</taxon>
        <taxon>Aerococcus</taxon>
    </lineage>
</organism>
<feature type="transmembrane region" description="Helical" evidence="1">
    <location>
        <begin position="21"/>
        <end position="41"/>
    </location>
</feature>
<dbReference type="Pfam" id="PF05857">
    <property type="entry name" value="TraX"/>
    <property type="match status" value="1"/>
</dbReference>
<gene>
    <name evidence="2" type="ORF">A6J77_006315</name>
</gene>
<name>A0A2J9PND4_9LACT</name>
<feature type="transmembrane region" description="Helical" evidence="1">
    <location>
        <begin position="89"/>
        <end position="109"/>
    </location>
</feature>
<evidence type="ECO:0008006" key="4">
    <source>
        <dbReference type="Google" id="ProtNLM"/>
    </source>
</evidence>
<keyword evidence="1" id="KW-0472">Membrane</keyword>
<reference evidence="3" key="1">
    <citation type="submission" date="2017-12" db="EMBL/GenBank/DDBJ databases">
        <title>FDA dAtabase for Regulatory Grade micrObial Sequences (FDA-ARGOS): Supporting development and validation of Infectious Disease Dx tests.</title>
        <authorList>
            <person name="Hoffmann M."/>
            <person name="Allard M."/>
            <person name="Evans P."/>
            <person name="Brown E."/>
            <person name="Tallon L."/>
            <person name="Sadzewicz L."/>
            <person name="Sengamalay N."/>
            <person name="Ott S."/>
            <person name="Godinez A."/>
            <person name="Nagaraj S."/>
            <person name="Vavikolanu K."/>
            <person name="Aluvathingal J."/>
            <person name="Nadendla S."/>
            <person name="Sichtig H."/>
        </authorList>
    </citation>
    <scope>NUCLEOTIDE SEQUENCE [LARGE SCALE GENOMIC DNA]</scope>
    <source>
        <strain evidence="3">FDAARGOS_249</strain>
    </source>
</reference>